<accession>A0A2P2QHC6</accession>
<proteinExistence type="predicted"/>
<organism evidence="1">
    <name type="scientific">Rhizophora mucronata</name>
    <name type="common">Asiatic mangrove</name>
    <dbReference type="NCBI Taxonomy" id="61149"/>
    <lineage>
        <taxon>Eukaryota</taxon>
        <taxon>Viridiplantae</taxon>
        <taxon>Streptophyta</taxon>
        <taxon>Embryophyta</taxon>
        <taxon>Tracheophyta</taxon>
        <taxon>Spermatophyta</taxon>
        <taxon>Magnoliopsida</taxon>
        <taxon>eudicotyledons</taxon>
        <taxon>Gunneridae</taxon>
        <taxon>Pentapetalae</taxon>
        <taxon>rosids</taxon>
        <taxon>fabids</taxon>
        <taxon>Malpighiales</taxon>
        <taxon>Rhizophoraceae</taxon>
        <taxon>Rhizophora</taxon>
    </lineage>
</organism>
<name>A0A2P2QHC6_RHIMU</name>
<reference evidence="1" key="1">
    <citation type="submission" date="2018-02" db="EMBL/GenBank/DDBJ databases">
        <title>Rhizophora mucronata_Transcriptome.</title>
        <authorList>
            <person name="Meera S.P."/>
            <person name="Sreeshan A."/>
            <person name="Augustine A."/>
        </authorList>
    </citation>
    <scope>NUCLEOTIDE SEQUENCE</scope>
    <source>
        <tissue evidence="1">Leaf</tissue>
    </source>
</reference>
<sequence length="51" mass="6041">MLPVNNNMHCIYLILCHYTILGIPINQKPQNWAEECEHQNMLHPLTEICEH</sequence>
<evidence type="ECO:0000313" key="1">
    <source>
        <dbReference type="EMBL" id="MBX66402.1"/>
    </source>
</evidence>
<dbReference type="AlphaFoldDB" id="A0A2P2QHC6"/>
<protein>
    <submittedName>
        <fullName evidence="1">Uncharacterized protein</fullName>
    </submittedName>
</protein>
<dbReference type="EMBL" id="GGEC01085918">
    <property type="protein sequence ID" value="MBX66402.1"/>
    <property type="molecule type" value="Transcribed_RNA"/>
</dbReference>